<feature type="transmembrane region" description="Helical" evidence="1">
    <location>
        <begin position="126"/>
        <end position="147"/>
    </location>
</feature>
<proteinExistence type="predicted"/>
<keyword evidence="2" id="KW-0732">Signal</keyword>
<feature type="transmembrane region" description="Helical" evidence="1">
    <location>
        <begin position="167"/>
        <end position="185"/>
    </location>
</feature>
<accession>A0A6M2D7J1</accession>
<protein>
    <submittedName>
        <fullName evidence="3">Uncharacterized protein</fullName>
    </submittedName>
</protein>
<feature type="signal peptide" evidence="2">
    <location>
        <begin position="1"/>
        <end position="16"/>
    </location>
</feature>
<keyword evidence="1" id="KW-0472">Membrane</keyword>
<dbReference type="PANTHER" id="PTHR11161">
    <property type="entry name" value="O-ACYLTRANSFERASE"/>
    <property type="match status" value="1"/>
</dbReference>
<dbReference type="VEuPathDB" id="VectorBase:LOC119161374"/>
<evidence type="ECO:0000313" key="3">
    <source>
        <dbReference type="EMBL" id="NOV42203.1"/>
    </source>
</evidence>
<dbReference type="OrthoDB" id="10006435at2759"/>
<name>A0A6M2D7J1_RHIMP</name>
<evidence type="ECO:0000256" key="1">
    <source>
        <dbReference type="SAM" id="Phobius"/>
    </source>
</evidence>
<reference evidence="3" key="1">
    <citation type="submission" date="2019-09" db="EMBL/GenBank/DDBJ databases">
        <title>Organ-specific transcriptomic study of the physiology of the cattle tick, Rhipicephalus microplus.</title>
        <authorList>
            <person name="Tirloni L."/>
            <person name="Braz G."/>
            <person name="Gandara A.C.P."/>
            <person name="Sabadin G.A."/>
            <person name="da Silva R.M."/>
            <person name="Guizzo M.G."/>
            <person name="Machado J.A."/>
            <person name="Costa E.P."/>
            <person name="Gomes H.F."/>
            <person name="Moraes J."/>
            <person name="Mota M.B.S."/>
            <person name="Mesquita R.D."/>
            <person name="Alvarenga P.H."/>
            <person name="Alves F."/>
            <person name="Seixas A."/>
            <person name="da Fonseca R.N."/>
            <person name="Fogaca A."/>
            <person name="Logullo C."/>
            <person name="Tanaka A."/>
            <person name="Daffre S."/>
            <person name="Termignoni C."/>
            <person name="Vaz I.S.Jr."/>
            <person name="Oliveira P.L."/>
            <person name="Ribeiro J.M."/>
        </authorList>
    </citation>
    <scope>NUCLEOTIDE SEQUENCE</scope>
    <source>
        <strain evidence="3">Porto Alegre</strain>
    </source>
</reference>
<dbReference type="EMBL" id="GHWJ01009466">
    <property type="protein sequence ID" value="NOV42203.1"/>
    <property type="molecule type" value="Transcribed_RNA"/>
</dbReference>
<keyword evidence="1" id="KW-0812">Transmembrane</keyword>
<sequence length="223" mass="24887">MFWLILMLCLLGGFRTRWNTYTSSRLSTSAARNIPGTVSGFLCNRVKGTLLRQRTQALCWLLSACLLSSVMFVTIPWNDGRFPAESVTALYGGFHRLVWALGLSWPFIACATGRGSFFYKFLAWKAFLPLSRLTYGIYLTHLLFHLLRMANTKTPINVDEFLQLRNSIGTFGLSVALAYLLYIICDGPTQQIERLLFKKTATSRPGNEAAAKPCAEVVSNGPA</sequence>
<feature type="transmembrane region" description="Helical" evidence="1">
    <location>
        <begin position="57"/>
        <end position="77"/>
    </location>
</feature>
<dbReference type="InterPro" id="IPR052728">
    <property type="entry name" value="O2_lipid_transport_reg"/>
</dbReference>
<dbReference type="PANTHER" id="PTHR11161:SF0">
    <property type="entry name" value="O-ACYLTRANSFERASE LIKE PROTEIN"/>
    <property type="match status" value="1"/>
</dbReference>
<dbReference type="AlphaFoldDB" id="A0A6M2D7J1"/>
<keyword evidence="1" id="KW-1133">Transmembrane helix</keyword>
<organism evidence="3">
    <name type="scientific">Rhipicephalus microplus</name>
    <name type="common">Cattle tick</name>
    <name type="synonym">Boophilus microplus</name>
    <dbReference type="NCBI Taxonomy" id="6941"/>
    <lineage>
        <taxon>Eukaryota</taxon>
        <taxon>Metazoa</taxon>
        <taxon>Ecdysozoa</taxon>
        <taxon>Arthropoda</taxon>
        <taxon>Chelicerata</taxon>
        <taxon>Arachnida</taxon>
        <taxon>Acari</taxon>
        <taxon>Parasitiformes</taxon>
        <taxon>Ixodida</taxon>
        <taxon>Ixodoidea</taxon>
        <taxon>Ixodidae</taxon>
        <taxon>Rhipicephalinae</taxon>
        <taxon>Rhipicephalus</taxon>
        <taxon>Boophilus</taxon>
    </lineage>
</organism>
<feature type="transmembrane region" description="Helical" evidence="1">
    <location>
        <begin position="97"/>
        <end position="119"/>
    </location>
</feature>
<feature type="chain" id="PRO_5026840726" evidence="2">
    <location>
        <begin position="17"/>
        <end position="223"/>
    </location>
</feature>
<evidence type="ECO:0000256" key="2">
    <source>
        <dbReference type="SAM" id="SignalP"/>
    </source>
</evidence>